<proteinExistence type="predicted"/>
<evidence type="ECO:0000313" key="2">
    <source>
        <dbReference type="Proteomes" id="UP001442494"/>
    </source>
</evidence>
<dbReference type="RefSeq" id="WP_190425355.1">
    <property type="nucleotide sequence ID" value="NZ_JAMPKK010000050.1"/>
</dbReference>
<dbReference type="EMBL" id="JAMPKK010000050">
    <property type="protein sequence ID" value="MEP0866761.1"/>
    <property type="molecule type" value="Genomic_DNA"/>
</dbReference>
<evidence type="ECO:0008006" key="3">
    <source>
        <dbReference type="Google" id="ProtNLM"/>
    </source>
</evidence>
<keyword evidence="2" id="KW-1185">Reference proteome</keyword>
<name>A0ABV0JTN8_9CYAN</name>
<dbReference type="Proteomes" id="UP001442494">
    <property type="component" value="Unassembled WGS sequence"/>
</dbReference>
<sequence length="266" mass="28409">MVSHHKLSGVAGRVAIIASLVVGVGLLESRNIAEATIVSPTRTTNIEGNGNNNIPFNNFLVSPLGVRYQQVFAAPDFLSIEPGLITKIAFRPDAGRAGNAFSSTIPNIQINLSTTSLLPDVLSTTFAENVGDDETIVYNGELLLSSANISTPKQPKDFDIVIDLENPFFYDPNQGNLLLDVRTFSFTRTTAFDSENTFGDSISRVFSFDSRASTGTADTTGLVTKFTIATRNNTALIPESSSTVALLAFGALTAISQVKRSLATPK</sequence>
<reference evidence="1 2" key="1">
    <citation type="submission" date="2022-04" db="EMBL/GenBank/DDBJ databases">
        <title>Positive selection, recombination, and allopatry shape intraspecific diversity of widespread and dominant cyanobacteria.</title>
        <authorList>
            <person name="Wei J."/>
            <person name="Shu W."/>
            <person name="Hu C."/>
        </authorList>
    </citation>
    <scope>NUCLEOTIDE SEQUENCE [LARGE SCALE GENOMIC DNA]</scope>
    <source>
        <strain evidence="1 2">GB2-A5</strain>
    </source>
</reference>
<evidence type="ECO:0000313" key="1">
    <source>
        <dbReference type="EMBL" id="MEP0866761.1"/>
    </source>
</evidence>
<gene>
    <name evidence="1" type="ORF">NDI37_20105</name>
</gene>
<organism evidence="1 2">
    <name type="scientific">Funiculus sociatus GB2-A5</name>
    <dbReference type="NCBI Taxonomy" id="2933946"/>
    <lineage>
        <taxon>Bacteria</taxon>
        <taxon>Bacillati</taxon>
        <taxon>Cyanobacteriota</taxon>
        <taxon>Cyanophyceae</taxon>
        <taxon>Coleofasciculales</taxon>
        <taxon>Coleofasciculaceae</taxon>
        <taxon>Funiculus</taxon>
    </lineage>
</organism>
<accession>A0ABV0JTN8</accession>
<protein>
    <recommendedName>
        <fullName evidence="3">PEP-CTERM sorting domain-containing protein</fullName>
    </recommendedName>
</protein>
<comment type="caution">
    <text evidence="1">The sequence shown here is derived from an EMBL/GenBank/DDBJ whole genome shotgun (WGS) entry which is preliminary data.</text>
</comment>